<keyword evidence="1" id="KW-1277">Toxin-antitoxin system</keyword>
<dbReference type="Proteomes" id="UP000008332">
    <property type="component" value="Chromosome"/>
</dbReference>
<gene>
    <name evidence="3" type="ordered locus">Rfer_1750</name>
</gene>
<evidence type="ECO:0000256" key="2">
    <source>
        <dbReference type="PIRSR" id="PIRSR006156-1"/>
    </source>
</evidence>
<keyword evidence="4" id="KW-1185">Reference proteome</keyword>
<evidence type="ECO:0000256" key="1">
    <source>
        <dbReference type="ARBA" id="ARBA00022649"/>
    </source>
</evidence>
<evidence type="ECO:0000313" key="4">
    <source>
        <dbReference type="Proteomes" id="UP000008332"/>
    </source>
</evidence>
<dbReference type="InterPro" id="IPR007712">
    <property type="entry name" value="RelE/ParE_toxin"/>
</dbReference>
<evidence type="ECO:0008006" key="5">
    <source>
        <dbReference type="Google" id="ProtNLM"/>
    </source>
</evidence>
<dbReference type="InterPro" id="IPR035093">
    <property type="entry name" value="RelE/ParE_toxin_dom_sf"/>
</dbReference>
<dbReference type="STRING" id="338969.Rfer_1750"/>
<dbReference type="HOGENOM" id="CLU_161929_4_1_4"/>
<organism evidence="3 4">
    <name type="scientific">Albidiferax ferrireducens (strain ATCC BAA-621 / DSM 15236 / T118)</name>
    <name type="common">Rhodoferax ferrireducens</name>
    <dbReference type="NCBI Taxonomy" id="338969"/>
    <lineage>
        <taxon>Bacteria</taxon>
        <taxon>Pseudomonadati</taxon>
        <taxon>Pseudomonadota</taxon>
        <taxon>Betaproteobacteria</taxon>
        <taxon>Burkholderiales</taxon>
        <taxon>Comamonadaceae</taxon>
        <taxon>Rhodoferax</taxon>
    </lineage>
</organism>
<dbReference type="eggNOG" id="COG3041">
    <property type="taxonomic scope" value="Bacteria"/>
</dbReference>
<dbReference type="SUPFAM" id="SSF143011">
    <property type="entry name" value="RelE-like"/>
    <property type="match status" value="1"/>
</dbReference>
<dbReference type="GO" id="GO:0006402">
    <property type="term" value="P:mRNA catabolic process"/>
    <property type="evidence" value="ECO:0007669"/>
    <property type="project" value="TreeGrafter"/>
</dbReference>
<dbReference type="NCBIfam" id="TIGR02385">
    <property type="entry name" value="RelE_StbE"/>
    <property type="match status" value="1"/>
</dbReference>
<dbReference type="PANTHER" id="PTHR40588">
    <property type="entry name" value="MRNA INTERFERASE TOXIN YAFQ"/>
    <property type="match status" value="1"/>
</dbReference>
<dbReference type="PIRSF" id="PIRSF006156">
    <property type="entry name" value="YafQ"/>
    <property type="match status" value="1"/>
</dbReference>
<dbReference type="InterPro" id="IPR004386">
    <property type="entry name" value="Toxin_YafQ-like"/>
</dbReference>
<dbReference type="EMBL" id="CP000267">
    <property type="protein sequence ID" value="ABD69479.1"/>
    <property type="molecule type" value="Genomic_DNA"/>
</dbReference>
<dbReference type="RefSeq" id="WP_011464047.1">
    <property type="nucleotide sequence ID" value="NC_007908.1"/>
</dbReference>
<proteinExistence type="predicted"/>
<dbReference type="AlphaFoldDB" id="Q21XM4"/>
<name>Q21XM4_ALBFT</name>
<reference evidence="4" key="1">
    <citation type="submission" date="2006-02" db="EMBL/GenBank/DDBJ databases">
        <title>Complete sequence of chromosome of Rhodoferax ferrireducens DSM 15236.</title>
        <authorList>
            <person name="Copeland A."/>
            <person name="Lucas S."/>
            <person name="Lapidus A."/>
            <person name="Barry K."/>
            <person name="Detter J.C."/>
            <person name="Glavina del Rio T."/>
            <person name="Hammon N."/>
            <person name="Israni S."/>
            <person name="Pitluck S."/>
            <person name="Brettin T."/>
            <person name="Bruce D."/>
            <person name="Han C."/>
            <person name="Tapia R."/>
            <person name="Gilna P."/>
            <person name="Kiss H."/>
            <person name="Schmutz J."/>
            <person name="Larimer F."/>
            <person name="Land M."/>
            <person name="Kyrpides N."/>
            <person name="Ivanova N."/>
            <person name="Richardson P."/>
        </authorList>
    </citation>
    <scope>NUCLEOTIDE SEQUENCE [LARGE SCALE GENOMIC DNA]</scope>
    <source>
        <strain evidence="4">ATCC BAA-621 / DSM 15236 / T118</strain>
    </source>
</reference>
<dbReference type="PANTHER" id="PTHR40588:SF1">
    <property type="entry name" value="MRNA INTERFERASE TOXIN YAFQ"/>
    <property type="match status" value="1"/>
</dbReference>
<protein>
    <recommendedName>
        <fullName evidence="5">mRNA interferase YafQ</fullName>
    </recommendedName>
</protein>
<evidence type="ECO:0000313" key="3">
    <source>
        <dbReference type="EMBL" id="ABD69479.1"/>
    </source>
</evidence>
<accession>Q21XM4</accession>
<dbReference type="Gene3D" id="3.30.2310.20">
    <property type="entry name" value="RelE-like"/>
    <property type="match status" value="1"/>
</dbReference>
<feature type="active site" description="Proton donor" evidence="2">
    <location>
        <position position="99"/>
    </location>
</feature>
<dbReference type="OrthoDB" id="7030467at2"/>
<dbReference type="GO" id="GO:0004521">
    <property type="term" value="F:RNA endonuclease activity"/>
    <property type="evidence" value="ECO:0007669"/>
    <property type="project" value="TreeGrafter"/>
</dbReference>
<dbReference type="Pfam" id="PF15738">
    <property type="entry name" value="YafQ_toxin"/>
    <property type="match status" value="1"/>
</dbReference>
<dbReference type="GO" id="GO:0006415">
    <property type="term" value="P:translational termination"/>
    <property type="evidence" value="ECO:0007669"/>
    <property type="project" value="TreeGrafter"/>
</dbReference>
<dbReference type="KEGG" id="rfr:Rfer_1750"/>
<sequence length="106" mass="12255">MAKTKARKLRQFEPLKAFDKDWEKLAHSGRHELTRLKVVMALLLDHEAPLPPEYLDHPLQGGWDGHRECHIGGDWLLIYRLADVGSKTERVIFCRTGTHSALFGYY</sequence>